<protein>
    <submittedName>
        <fullName evidence="1">Uncharacterized protein</fullName>
    </submittedName>
</protein>
<proteinExistence type="predicted"/>
<dbReference type="AlphaFoldDB" id="A0A0E9RYZ0"/>
<accession>A0A0E9RYZ0</accession>
<name>A0A0E9RYZ0_ANGAN</name>
<sequence length="48" mass="5161">MLKCSVGHFANIMFLLGNSAKDVVTRYSEINTLLNVNSRDTSVLGGSS</sequence>
<evidence type="ECO:0000313" key="1">
    <source>
        <dbReference type="EMBL" id="JAH34122.1"/>
    </source>
</evidence>
<dbReference type="EMBL" id="GBXM01074455">
    <property type="protein sequence ID" value="JAH34122.1"/>
    <property type="molecule type" value="Transcribed_RNA"/>
</dbReference>
<reference evidence="1" key="1">
    <citation type="submission" date="2014-11" db="EMBL/GenBank/DDBJ databases">
        <authorList>
            <person name="Amaro Gonzalez C."/>
        </authorList>
    </citation>
    <scope>NUCLEOTIDE SEQUENCE</scope>
</reference>
<reference evidence="1" key="2">
    <citation type="journal article" date="2015" name="Fish Shellfish Immunol.">
        <title>Early steps in the European eel (Anguilla anguilla)-Vibrio vulnificus interaction in the gills: Role of the RtxA13 toxin.</title>
        <authorList>
            <person name="Callol A."/>
            <person name="Pajuelo D."/>
            <person name="Ebbesson L."/>
            <person name="Teles M."/>
            <person name="MacKenzie S."/>
            <person name="Amaro C."/>
        </authorList>
    </citation>
    <scope>NUCLEOTIDE SEQUENCE</scope>
</reference>
<organism evidence="1">
    <name type="scientific">Anguilla anguilla</name>
    <name type="common">European freshwater eel</name>
    <name type="synonym">Muraena anguilla</name>
    <dbReference type="NCBI Taxonomy" id="7936"/>
    <lineage>
        <taxon>Eukaryota</taxon>
        <taxon>Metazoa</taxon>
        <taxon>Chordata</taxon>
        <taxon>Craniata</taxon>
        <taxon>Vertebrata</taxon>
        <taxon>Euteleostomi</taxon>
        <taxon>Actinopterygii</taxon>
        <taxon>Neopterygii</taxon>
        <taxon>Teleostei</taxon>
        <taxon>Anguilliformes</taxon>
        <taxon>Anguillidae</taxon>
        <taxon>Anguilla</taxon>
    </lineage>
</organism>